<dbReference type="PROSITE" id="PS01124">
    <property type="entry name" value="HTH_ARAC_FAMILY_2"/>
    <property type="match status" value="1"/>
</dbReference>
<keyword evidence="2 5" id="KW-0238">DNA-binding</keyword>
<dbReference type="InterPro" id="IPR018060">
    <property type="entry name" value="HTH_AraC"/>
</dbReference>
<evidence type="ECO:0000256" key="1">
    <source>
        <dbReference type="ARBA" id="ARBA00023015"/>
    </source>
</evidence>
<proteinExistence type="predicted"/>
<dbReference type="InterPro" id="IPR003313">
    <property type="entry name" value="AraC-bd"/>
</dbReference>
<accession>A0A4R2JE04</accession>
<keyword evidence="3" id="KW-0804">Transcription</keyword>
<reference evidence="5 6" key="1">
    <citation type="submission" date="2019-03" db="EMBL/GenBank/DDBJ databases">
        <title>Genomic Encyclopedia of Type Strains, Phase IV (KMG-IV): sequencing the most valuable type-strain genomes for metagenomic binning, comparative biology and taxonomic classification.</title>
        <authorList>
            <person name="Goeker M."/>
        </authorList>
    </citation>
    <scope>NUCLEOTIDE SEQUENCE [LARGE SCALE GENOMIC DNA]</scope>
    <source>
        <strain evidence="5 6">DSM 45934</strain>
    </source>
</reference>
<keyword evidence="1" id="KW-0805">Transcription regulation</keyword>
<dbReference type="Pfam" id="PF02311">
    <property type="entry name" value="AraC_binding"/>
    <property type="match status" value="1"/>
</dbReference>
<dbReference type="InterPro" id="IPR050204">
    <property type="entry name" value="AraC_XylS_family_regulators"/>
</dbReference>
<evidence type="ECO:0000256" key="2">
    <source>
        <dbReference type="ARBA" id="ARBA00023125"/>
    </source>
</evidence>
<dbReference type="SUPFAM" id="SSF46689">
    <property type="entry name" value="Homeodomain-like"/>
    <property type="match status" value="2"/>
</dbReference>
<dbReference type="PANTHER" id="PTHR46796:SF2">
    <property type="entry name" value="TRANSCRIPTIONAL REGULATORY PROTEIN"/>
    <property type="match status" value="1"/>
</dbReference>
<dbReference type="EMBL" id="SLWS01000008">
    <property type="protein sequence ID" value="TCO55096.1"/>
    <property type="molecule type" value="Genomic_DNA"/>
</dbReference>
<organism evidence="5 6">
    <name type="scientific">Actinocrispum wychmicini</name>
    <dbReference type="NCBI Taxonomy" id="1213861"/>
    <lineage>
        <taxon>Bacteria</taxon>
        <taxon>Bacillati</taxon>
        <taxon>Actinomycetota</taxon>
        <taxon>Actinomycetes</taxon>
        <taxon>Pseudonocardiales</taxon>
        <taxon>Pseudonocardiaceae</taxon>
        <taxon>Actinocrispum</taxon>
    </lineage>
</organism>
<dbReference type="PANTHER" id="PTHR46796">
    <property type="entry name" value="HTH-TYPE TRANSCRIPTIONAL ACTIVATOR RHAS-RELATED"/>
    <property type="match status" value="1"/>
</dbReference>
<dbReference type="Gene3D" id="1.10.10.60">
    <property type="entry name" value="Homeodomain-like"/>
    <property type="match status" value="2"/>
</dbReference>
<dbReference type="GO" id="GO:0043565">
    <property type="term" value="F:sequence-specific DNA binding"/>
    <property type="evidence" value="ECO:0007669"/>
    <property type="project" value="InterPro"/>
</dbReference>
<dbReference type="GO" id="GO:0003700">
    <property type="term" value="F:DNA-binding transcription factor activity"/>
    <property type="evidence" value="ECO:0007669"/>
    <property type="project" value="InterPro"/>
</dbReference>
<evidence type="ECO:0000313" key="6">
    <source>
        <dbReference type="Proteomes" id="UP000295680"/>
    </source>
</evidence>
<dbReference type="InterPro" id="IPR009057">
    <property type="entry name" value="Homeodomain-like_sf"/>
</dbReference>
<dbReference type="InterPro" id="IPR037923">
    <property type="entry name" value="HTH-like"/>
</dbReference>
<keyword evidence="6" id="KW-1185">Reference proteome</keyword>
<dbReference type="Pfam" id="PF12833">
    <property type="entry name" value="HTH_18"/>
    <property type="match status" value="1"/>
</dbReference>
<dbReference type="SMART" id="SM00342">
    <property type="entry name" value="HTH_ARAC"/>
    <property type="match status" value="1"/>
</dbReference>
<evidence type="ECO:0000313" key="5">
    <source>
        <dbReference type="EMBL" id="TCO55096.1"/>
    </source>
</evidence>
<evidence type="ECO:0000256" key="3">
    <source>
        <dbReference type="ARBA" id="ARBA00023163"/>
    </source>
</evidence>
<gene>
    <name evidence="5" type="ORF">EV192_108384</name>
</gene>
<protein>
    <submittedName>
        <fullName evidence="5">AraC-like DNA-binding protein</fullName>
    </submittedName>
</protein>
<sequence length="276" mass="30196">MDWAQYWRAPGRDLEAMHAHFEEHVYHRHSHETYSFGVTELGAQSFTCRGAARVSAAGMVMAFNPDEPHDGRATTDLGFTYKIVHIGTALVTGVLSDVTDRPTGLPLFTAPVLDDEVLADALRRLHRALSAGTLLAQDEALTATVHAMVRRGADQPVAPQQARSVPAGVRRARDLLHSAYATDISATDLAEVAGCSRFALHRAFTTTYGMPPSDYQRQLRLRAARKHLTAGKPPAETATEVGFADQSHLTRWFRRYYGLTPGAYAAAHLVGSHRAV</sequence>
<dbReference type="OrthoDB" id="2060755at2"/>
<evidence type="ECO:0000259" key="4">
    <source>
        <dbReference type="PROSITE" id="PS01124"/>
    </source>
</evidence>
<dbReference type="RefSeq" id="WP_132122855.1">
    <property type="nucleotide sequence ID" value="NZ_SLWS01000008.1"/>
</dbReference>
<name>A0A4R2JE04_9PSEU</name>
<dbReference type="SUPFAM" id="SSF51215">
    <property type="entry name" value="Regulatory protein AraC"/>
    <property type="match status" value="1"/>
</dbReference>
<comment type="caution">
    <text evidence="5">The sequence shown here is derived from an EMBL/GenBank/DDBJ whole genome shotgun (WGS) entry which is preliminary data.</text>
</comment>
<dbReference type="AlphaFoldDB" id="A0A4R2JE04"/>
<feature type="domain" description="HTH araC/xylS-type" evidence="4">
    <location>
        <begin position="170"/>
        <end position="267"/>
    </location>
</feature>
<dbReference type="Proteomes" id="UP000295680">
    <property type="component" value="Unassembled WGS sequence"/>
</dbReference>